<dbReference type="CDD" id="cd08612">
    <property type="entry name" value="GDPD_GDE4"/>
    <property type="match status" value="1"/>
</dbReference>
<dbReference type="Proteomes" id="UP000504612">
    <property type="component" value="Unplaced"/>
</dbReference>
<keyword evidence="5" id="KW-1133">Transmembrane helix</keyword>
<comment type="subcellular location">
    <subcellularLocation>
        <location evidence="1">Membrane</location>
    </subcellularLocation>
</comment>
<evidence type="ECO:0000313" key="16">
    <source>
        <dbReference type="RefSeq" id="XP_026538107.1"/>
    </source>
</evidence>
<dbReference type="PANTHER" id="PTHR42758">
    <property type="entry name" value="PHOSPHATIDYLGLYCEROL PHOSPHOLIPASE C"/>
    <property type="match status" value="1"/>
</dbReference>
<evidence type="ECO:0000256" key="5">
    <source>
        <dbReference type="ARBA" id="ARBA00022989"/>
    </source>
</evidence>
<dbReference type="GO" id="GO:0005789">
    <property type="term" value="C:endoplasmic reticulum membrane"/>
    <property type="evidence" value="ECO:0007669"/>
    <property type="project" value="TreeGrafter"/>
</dbReference>
<accession>A0A6J1V4A7</accession>
<proteinExistence type="inferred from homology"/>
<comment type="similarity">
    <text evidence="2">Belongs to the glycerophosphoryl diester phosphodiesterase family.</text>
</comment>
<feature type="signal peptide" evidence="13">
    <location>
        <begin position="1"/>
        <end position="17"/>
    </location>
</feature>
<evidence type="ECO:0000256" key="9">
    <source>
        <dbReference type="ARBA" id="ARBA00047392"/>
    </source>
</evidence>
<evidence type="ECO:0000256" key="6">
    <source>
        <dbReference type="ARBA" id="ARBA00023098"/>
    </source>
</evidence>
<feature type="chain" id="PRO_5026647069" evidence="13">
    <location>
        <begin position="18"/>
        <end position="319"/>
    </location>
</feature>
<evidence type="ECO:0000256" key="10">
    <source>
        <dbReference type="ARBA" id="ARBA00047538"/>
    </source>
</evidence>
<gene>
    <name evidence="16" type="primary">LOC113421753</name>
</gene>
<evidence type="ECO:0000256" key="3">
    <source>
        <dbReference type="ARBA" id="ARBA00022692"/>
    </source>
</evidence>
<dbReference type="SUPFAM" id="SSF51695">
    <property type="entry name" value="PLC-like phosphodiesterases"/>
    <property type="match status" value="1"/>
</dbReference>
<dbReference type="PANTHER" id="PTHR42758:SF3">
    <property type="entry name" value="LYSOPHOSPHOLIPASE D GDPD3"/>
    <property type="match status" value="1"/>
</dbReference>
<evidence type="ECO:0000313" key="15">
    <source>
        <dbReference type="Proteomes" id="UP000504612"/>
    </source>
</evidence>
<dbReference type="GO" id="GO:0008081">
    <property type="term" value="F:phosphoric diester hydrolase activity"/>
    <property type="evidence" value="ECO:0007669"/>
    <property type="project" value="InterPro"/>
</dbReference>
<keyword evidence="4" id="KW-0378">Hydrolase</keyword>
<dbReference type="InterPro" id="IPR030395">
    <property type="entry name" value="GP_PDE_dom"/>
</dbReference>
<evidence type="ECO:0000259" key="14">
    <source>
        <dbReference type="PROSITE" id="PS51704"/>
    </source>
</evidence>
<name>A0A6J1V4A7_9SAUR</name>
<dbReference type="GO" id="GO:0046475">
    <property type="term" value="P:glycerophospholipid catabolic process"/>
    <property type="evidence" value="ECO:0007669"/>
    <property type="project" value="TreeGrafter"/>
</dbReference>
<protein>
    <submittedName>
        <fullName evidence="16">Lysophospholipase D GDPD3-like</fullName>
    </submittedName>
</protein>
<dbReference type="Gene3D" id="3.20.20.190">
    <property type="entry name" value="Phosphatidylinositol (PI) phosphodiesterase"/>
    <property type="match status" value="1"/>
</dbReference>
<evidence type="ECO:0000256" key="7">
    <source>
        <dbReference type="ARBA" id="ARBA00023136"/>
    </source>
</evidence>
<dbReference type="GO" id="GO:0004622">
    <property type="term" value="F:phosphatidylcholine lysophospholipase activity"/>
    <property type="evidence" value="ECO:0007669"/>
    <property type="project" value="TreeGrafter"/>
</dbReference>
<dbReference type="InterPro" id="IPR017946">
    <property type="entry name" value="PLC-like_Pdiesterase_TIM-brl"/>
</dbReference>
<comment type="catalytic activity">
    <reaction evidence="11">
        <text>1-O-(1Z-octadecenyl)-sn-glycero-3-phospho-N-hexadecanoyl-ethanolamine + H2O = 1-O-(1Z-octadecenyl)-sn-glycero-3-phosphate + N-hexadecanoylethanolamine + H(+)</text>
        <dbReference type="Rhea" id="RHEA:53184"/>
        <dbReference type="ChEBI" id="CHEBI:15377"/>
        <dbReference type="ChEBI" id="CHEBI:15378"/>
        <dbReference type="ChEBI" id="CHEBI:71464"/>
        <dbReference type="ChEBI" id="CHEBI:137009"/>
        <dbReference type="ChEBI" id="CHEBI:137017"/>
    </reaction>
    <physiologicalReaction direction="left-to-right" evidence="11">
        <dbReference type="Rhea" id="RHEA:53185"/>
    </physiologicalReaction>
</comment>
<keyword evidence="7" id="KW-0472">Membrane</keyword>
<evidence type="ECO:0000256" key="1">
    <source>
        <dbReference type="ARBA" id="ARBA00004370"/>
    </source>
</evidence>
<dbReference type="Pfam" id="PF03009">
    <property type="entry name" value="GDPD"/>
    <property type="match status" value="1"/>
</dbReference>
<evidence type="ECO:0000256" key="11">
    <source>
        <dbReference type="ARBA" id="ARBA00048580"/>
    </source>
</evidence>
<evidence type="ECO:0000256" key="4">
    <source>
        <dbReference type="ARBA" id="ARBA00022801"/>
    </source>
</evidence>
<comment type="catalytic activity">
    <reaction evidence="10">
        <text>N-hexadecanoyl-1-(9Z-octadecenoyl)-sn-glycero-3-phosphoethanolamine + H2O = N-hexadecanoylethanolamine + 1-(9Z-octadecenoyl)-sn-glycero-3-phosphate + H(+)</text>
        <dbReference type="Rhea" id="RHEA:53168"/>
        <dbReference type="ChEBI" id="CHEBI:15377"/>
        <dbReference type="ChEBI" id="CHEBI:15378"/>
        <dbReference type="ChEBI" id="CHEBI:71464"/>
        <dbReference type="ChEBI" id="CHEBI:74544"/>
        <dbReference type="ChEBI" id="CHEBI:85217"/>
    </reaction>
    <physiologicalReaction direction="left-to-right" evidence="10">
        <dbReference type="Rhea" id="RHEA:53169"/>
    </physiologicalReaction>
</comment>
<keyword evidence="6" id="KW-0443">Lipid metabolism</keyword>
<dbReference type="AlphaFoldDB" id="A0A6J1V4A7"/>
<feature type="domain" description="GP-PDE" evidence="14">
    <location>
        <begin position="40"/>
        <end position="309"/>
    </location>
</feature>
<evidence type="ECO:0000256" key="2">
    <source>
        <dbReference type="ARBA" id="ARBA00007277"/>
    </source>
</evidence>
<evidence type="ECO:0000256" key="13">
    <source>
        <dbReference type="SAM" id="SignalP"/>
    </source>
</evidence>
<dbReference type="GeneID" id="113421753"/>
<dbReference type="InterPro" id="IPR052271">
    <property type="entry name" value="GDPD-Related"/>
</dbReference>
<keyword evidence="15" id="KW-1185">Reference proteome</keyword>
<organism evidence="15 16">
    <name type="scientific">Notechis scutatus</name>
    <name type="common">mainland tiger snake</name>
    <dbReference type="NCBI Taxonomy" id="8663"/>
    <lineage>
        <taxon>Eukaryota</taxon>
        <taxon>Metazoa</taxon>
        <taxon>Chordata</taxon>
        <taxon>Craniata</taxon>
        <taxon>Vertebrata</taxon>
        <taxon>Euteleostomi</taxon>
        <taxon>Lepidosauria</taxon>
        <taxon>Squamata</taxon>
        <taxon>Bifurcata</taxon>
        <taxon>Unidentata</taxon>
        <taxon>Episquamata</taxon>
        <taxon>Toxicofera</taxon>
        <taxon>Serpentes</taxon>
        <taxon>Colubroidea</taxon>
        <taxon>Elapidae</taxon>
        <taxon>Hydrophiinae</taxon>
        <taxon>Notechis</taxon>
    </lineage>
</organism>
<comment type="catalytic activity">
    <reaction evidence="9">
        <text>N-(5Z,8Z,11Z,14Z-eicosatetraenoyl)-1-(9Z-octadecenoyl)-sn-glycero-3-phosphoethanolamine + H2O = N-(5Z,8Z,11Z,14Z-eicosatetraenoyl)-ethanolamine + 1-(9Z-octadecenoyl)-sn-glycero-3-phosphate + H(+)</text>
        <dbReference type="Rhea" id="RHEA:45544"/>
        <dbReference type="ChEBI" id="CHEBI:2700"/>
        <dbReference type="ChEBI" id="CHEBI:15377"/>
        <dbReference type="ChEBI" id="CHEBI:15378"/>
        <dbReference type="ChEBI" id="CHEBI:74544"/>
        <dbReference type="ChEBI" id="CHEBI:85223"/>
    </reaction>
    <physiologicalReaction direction="left-to-right" evidence="9">
        <dbReference type="Rhea" id="RHEA:45545"/>
    </physiologicalReaction>
</comment>
<keyword evidence="3" id="KW-0812">Transmembrane</keyword>
<keyword evidence="13" id="KW-0732">Signal</keyword>
<dbReference type="KEGG" id="nss:113421753"/>
<reference evidence="16" key="1">
    <citation type="submission" date="2025-08" db="UniProtKB">
        <authorList>
            <consortium name="RefSeq"/>
        </authorList>
    </citation>
    <scope>IDENTIFICATION</scope>
</reference>
<dbReference type="PROSITE" id="PS51704">
    <property type="entry name" value="GP_PDE"/>
    <property type="match status" value="1"/>
</dbReference>
<dbReference type="RefSeq" id="XP_026538107.1">
    <property type="nucleotide sequence ID" value="XM_026682322.1"/>
</dbReference>
<sequence length="319" mass="36384">MSCHLLLYGLPALGIYALVSHCLRKKPHLLHKPHRFPVRCLHVSHRGGAGEQIENTLGAFKNALSQGTNLLELDCHITKDGIVVVSHDENLKRQTGHNIDISLTYYKDLPHYLSSLEVTFSPGSVSHGTDHQIPRLEEVFEQFPEVPINIEIKEDNDDLINKVAHLVQKYDRSHISIWASFDNQILKKCRKANKDMPYIFSKSRGLCMLGLWYLGLLPFFPLKESFLEFVLPSIINRTFFPVKKGRLGSLLAIFATKVTMRKKLFKHLEDRGIQTLLWVLNEDKDFEEAFSYGVSGVMSDYPTLLRQYLNAHPPPPSNA</sequence>
<evidence type="ECO:0000256" key="12">
    <source>
        <dbReference type="ARBA" id="ARBA00048947"/>
    </source>
</evidence>
<evidence type="ECO:0000256" key="8">
    <source>
        <dbReference type="ARBA" id="ARBA00036083"/>
    </source>
</evidence>
<comment type="catalytic activity">
    <reaction evidence="8">
        <text>1-O-hexadecyl-sn-glycero-3-phosphocholine + H2O = 1-O-hexadecyl-sn-glycero-3-phosphate + choline + H(+)</text>
        <dbReference type="Rhea" id="RHEA:41143"/>
        <dbReference type="ChEBI" id="CHEBI:15354"/>
        <dbReference type="ChEBI" id="CHEBI:15377"/>
        <dbReference type="ChEBI" id="CHEBI:15378"/>
        <dbReference type="ChEBI" id="CHEBI:64496"/>
        <dbReference type="ChEBI" id="CHEBI:77580"/>
    </reaction>
    <physiologicalReaction direction="left-to-right" evidence="8">
        <dbReference type="Rhea" id="RHEA:41144"/>
    </physiologicalReaction>
</comment>
<comment type="catalytic activity">
    <reaction evidence="12">
        <text>N,1-di-(9Z-octadecenoyl)-sn-glycero-3-phosphoethanolamine + H2O = N-(9Z-octadecenoyl) ethanolamine + 1-(9Z-octadecenoyl)-sn-glycero-3-phosphate + H(+)</text>
        <dbReference type="Rhea" id="RHEA:56460"/>
        <dbReference type="ChEBI" id="CHEBI:15377"/>
        <dbReference type="ChEBI" id="CHEBI:15378"/>
        <dbReference type="ChEBI" id="CHEBI:71466"/>
        <dbReference type="ChEBI" id="CHEBI:74544"/>
        <dbReference type="ChEBI" id="CHEBI:85222"/>
    </reaction>
    <physiologicalReaction direction="left-to-right" evidence="12">
        <dbReference type="Rhea" id="RHEA:56461"/>
    </physiologicalReaction>
</comment>